<name>A0ABN8B7Z4_CHISP</name>
<evidence type="ECO:0000256" key="2">
    <source>
        <dbReference type="SAM" id="MobiDB-lite"/>
    </source>
</evidence>
<organism evidence="3 4">
    <name type="scientific">Chilo suppressalis</name>
    <name type="common">Asiatic rice borer moth</name>
    <dbReference type="NCBI Taxonomy" id="168631"/>
    <lineage>
        <taxon>Eukaryota</taxon>
        <taxon>Metazoa</taxon>
        <taxon>Ecdysozoa</taxon>
        <taxon>Arthropoda</taxon>
        <taxon>Hexapoda</taxon>
        <taxon>Insecta</taxon>
        <taxon>Pterygota</taxon>
        <taxon>Neoptera</taxon>
        <taxon>Endopterygota</taxon>
        <taxon>Lepidoptera</taxon>
        <taxon>Glossata</taxon>
        <taxon>Ditrysia</taxon>
        <taxon>Pyraloidea</taxon>
        <taxon>Crambidae</taxon>
        <taxon>Crambinae</taxon>
        <taxon>Chilo</taxon>
    </lineage>
</organism>
<evidence type="ECO:0000313" key="3">
    <source>
        <dbReference type="EMBL" id="CAH0404608.1"/>
    </source>
</evidence>
<dbReference type="EMBL" id="OU963896">
    <property type="protein sequence ID" value="CAH0404608.1"/>
    <property type="molecule type" value="Genomic_DNA"/>
</dbReference>
<keyword evidence="4" id="KW-1185">Reference proteome</keyword>
<feature type="compositionally biased region" description="Polar residues" evidence="2">
    <location>
        <begin position="1"/>
        <end position="16"/>
    </location>
</feature>
<proteinExistence type="predicted"/>
<protein>
    <submittedName>
        <fullName evidence="3">Uncharacterized protein</fullName>
    </submittedName>
</protein>
<feature type="coiled-coil region" evidence="1">
    <location>
        <begin position="94"/>
        <end position="128"/>
    </location>
</feature>
<sequence length="155" mass="18248">MSTQRTPPQNISTLTRSESERSISAAMSDGATDALKVTHRYKRFRYEDEPRPDVMTEMRELFNELKEDQNKRFEVLQATVSTISTQNKEISASAILISQQYDDMKIKLDNLEKERKCHLAYIQTLEQRIDYLENQNRSSCVEFRNIPLKKRRNKV</sequence>
<reference evidence="3" key="1">
    <citation type="submission" date="2021-12" db="EMBL/GenBank/DDBJ databases">
        <authorList>
            <person name="King R."/>
        </authorList>
    </citation>
    <scope>NUCLEOTIDE SEQUENCE</scope>
</reference>
<accession>A0ABN8B7Z4</accession>
<evidence type="ECO:0000313" key="4">
    <source>
        <dbReference type="Proteomes" id="UP001153292"/>
    </source>
</evidence>
<evidence type="ECO:0000256" key="1">
    <source>
        <dbReference type="SAM" id="Coils"/>
    </source>
</evidence>
<gene>
    <name evidence="3" type="ORF">CHILSU_LOCUS7953</name>
</gene>
<feature type="region of interest" description="Disordered" evidence="2">
    <location>
        <begin position="1"/>
        <end position="29"/>
    </location>
</feature>
<dbReference type="Proteomes" id="UP001153292">
    <property type="component" value="Chromosome 3"/>
</dbReference>
<keyword evidence="1" id="KW-0175">Coiled coil</keyword>